<feature type="chain" id="PRO_5016064385" description="Porin" evidence="1">
    <location>
        <begin position="20"/>
        <end position="353"/>
    </location>
</feature>
<evidence type="ECO:0000313" key="3">
    <source>
        <dbReference type="Proteomes" id="UP000248079"/>
    </source>
</evidence>
<comment type="caution">
    <text evidence="2">The sequence shown here is derived from an EMBL/GenBank/DDBJ whole genome shotgun (WGS) entry which is preliminary data.</text>
</comment>
<dbReference type="InterPro" id="IPR023614">
    <property type="entry name" value="Porin_dom_sf"/>
</dbReference>
<protein>
    <recommendedName>
        <fullName evidence="4">Porin</fullName>
    </recommendedName>
</protein>
<dbReference type="Gene3D" id="2.40.160.10">
    <property type="entry name" value="Porin"/>
    <property type="match status" value="1"/>
</dbReference>
<accession>A0A2V4A0B2</accession>
<reference evidence="2 3" key="1">
    <citation type="submission" date="2018-05" db="EMBL/GenBank/DDBJ databases">
        <title>Marinifilum breve JC075T sp. nov., a marine bacterium isolated from Yongle Blue Hole in the South China Sea.</title>
        <authorList>
            <person name="Fu T."/>
        </authorList>
    </citation>
    <scope>NUCLEOTIDE SEQUENCE [LARGE SCALE GENOMIC DNA]</scope>
    <source>
        <strain evidence="2 3">JC075</strain>
    </source>
</reference>
<sequence>MKRYYVVALLLLCSSIVSAQAEKNIYSFDFSKLKPIVQVFGTAKYDVSNDKSDYTIGRAHLGFQYQFNEQWSAKLVVDRGRPTHLENMMIIDENGDELQIVPSYKEGSYYTMFLKFASLKWQVNDNFSLEGGAILQNHYITQEKFWGFRYVAQTFQDMYWHISSTDLGFMARYKLNDVISFDAAITNGEGSRVNQDEYGKVKYAAGLDVNVSKSVKGRLYYYNKQSGFEGAETEQMYSFFLGLKPSTKYQIGTEVNYMENLKNVDNARSYGVSLYGKYSMSKQSKLFVRYDKLMNEGTSSGLQIPLDGNAIIAGIEYSPLKNIHLSLNYQGWIADEVSSENKDQILLSMEFKL</sequence>
<proteinExistence type="predicted"/>
<dbReference type="EMBL" id="QFLI01000002">
    <property type="protein sequence ID" value="PXY02016.1"/>
    <property type="molecule type" value="Genomic_DNA"/>
</dbReference>
<dbReference type="Proteomes" id="UP000248079">
    <property type="component" value="Unassembled WGS sequence"/>
</dbReference>
<organism evidence="2 3">
    <name type="scientific">Marinifilum breve</name>
    <dbReference type="NCBI Taxonomy" id="2184082"/>
    <lineage>
        <taxon>Bacteria</taxon>
        <taxon>Pseudomonadati</taxon>
        <taxon>Bacteroidota</taxon>
        <taxon>Bacteroidia</taxon>
        <taxon>Marinilabiliales</taxon>
        <taxon>Marinifilaceae</taxon>
    </lineage>
</organism>
<name>A0A2V4A0B2_9BACT</name>
<dbReference type="SUPFAM" id="SSF56935">
    <property type="entry name" value="Porins"/>
    <property type="match status" value="1"/>
</dbReference>
<evidence type="ECO:0000256" key="1">
    <source>
        <dbReference type="SAM" id="SignalP"/>
    </source>
</evidence>
<evidence type="ECO:0008006" key="4">
    <source>
        <dbReference type="Google" id="ProtNLM"/>
    </source>
</evidence>
<gene>
    <name evidence="2" type="ORF">DF185_05040</name>
</gene>
<dbReference type="RefSeq" id="WP_110359650.1">
    <property type="nucleotide sequence ID" value="NZ_QFLI01000002.1"/>
</dbReference>
<dbReference type="AlphaFoldDB" id="A0A2V4A0B2"/>
<evidence type="ECO:0000313" key="2">
    <source>
        <dbReference type="EMBL" id="PXY02016.1"/>
    </source>
</evidence>
<keyword evidence="1" id="KW-0732">Signal</keyword>
<keyword evidence="3" id="KW-1185">Reference proteome</keyword>
<feature type="signal peptide" evidence="1">
    <location>
        <begin position="1"/>
        <end position="19"/>
    </location>
</feature>
<dbReference type="OrthoDB" id="1116508at2"/>